<gene>
    <name evidence="1" type="ORF">NDU88_008248</name>
</gene>
<dbReference type="Proteomes" id="UP001066276">
    <property type="component" value="Chromosome 9"/>
</dbReference>
<name>A0AAV7N6I4_PLEWA</name>
<sequence length="177" mass="18828">MSAVGVQLAPALALQRLPLGAYGDKSWKGRARKLTPCLRAALGTDGDHSCHQQPDRTTPLATSLWHSLTAPDTRFLLARLESAHPRQPDFPELQPVPLPAPDTPFLVPIHRSRTSHSSSLHHCNAAGHPRRCLVPSLTPAHLGTAGQGQGALGHTALLSAVLAASHSRMGLGQPPQY</sequence>
<dbReference type="AlphaFoldDB" id="A0AAV7N6I4"/>
<evidence type="ECO:0000313" key="1">
    <source>
        <dbReference type="EMBL" id="KAJ1110902.1"/>
    </source>
</evidence>
<keyword evidence="2" id="KW-1185">Reference proteome</keyword>
<organism evidence="1 2">
    <name type="scientific">Pleurodeles waltl</name>
    <name type="common">Iberian ribbed newt</name>
    <dbReference type="NCBI Taxonomy" id="8319"/>
    <lineage>
        <taxon>Eukaryota</taxon>
        <taxon>Metazoa</taxon>
        <taxon>Chordata</taxon>
        <taxon>Craniata</taxon>
        <taxon>Vertebrata</taxon>
        <taxon>Euteleostomi</taxon>
        <taxon>Amphibia</taxon>
        <taxon>Batrachia</taxon>
        <taxon>Caudata</taxon>
        <taxon>Salamandroidea</taxon>
        <taxon>Salamandridae</taxon>
        <taxon>Pleurodelinae</taxon>
        <taxon>Pleurodeles</taxon>
    </lineage>
</organism>
<accession>A0AAV7N6I4</accession>
<dbReference type="EMBL" id="JANPWB010000013">
    <property type="protein sequence ID" value="KAJ1110902.1"/>
    <property type="molecule type" value="Genomic_DNA"/>
</dbReference>
<proteinExistence type="predicted"/>
<reference evidence="1" key="1">
    <citation type="journal article" date="2022" name="bioRxiv">
        <title>Sequencing and chromosome-scale assembly of the giantPleurodeles waltlgenome.</title>
        <authorList>
            <person name="Brown T."/>
            <person name="Elewa A."/>
            <person name="Iarovenko S."/>
            <person name="Subramanian E."/>
            <person name="Araus A.J."/>
            <person name="Petzold A."/>
            <person name="Susuki M."/>
            <person name="Suzuki K.-i.T."/>
            <person name="Hayashi T."/>
            <person name="Toyoda A."/>
            <person name="Oliveira C."/>
            <person name="Osipova E."/>
            <person name="Leigh N.D."/>
            <person name="Simon A."/>
            <person name="Yun M.H."/>
        </authorList>
    </citation>
    <scope>NUCLEOTIDE SEQUENCE</scope>
    <source>
        <strain evidence="1">20211129_DDA</strain>
        <tissue evidence="1">Liver</tissue>
    </source>
</reference>
<comment type="caution">
    <text evidence="1">The sequence shown here is derived from an EMBL/GenBank/DDBJ whole genome shotgun (WGS) entry which is preliminary data.</text>
</comment>
<evidence type="ECO:0000313" key="2">
    <source>
        <dbReference type="Proteomes" id="UP001066276"/>
    </source>
</evidence>
<protein>
    <submittedName>
        <fullName evidence="1">Uncharacterized protein</fullName>
    </submittedName>
</protein>